<dbReference type="STRING" id="418495.SAMN05216215_101860"/>
<dbReference type="GO" id="GO:0032259">
    <property type="term" value="P:methylation"/>
    <property type="evidence" value="ECO:0007669"/>
    <property type="project" value="UniProtKB-KW"/>
</dbReference>
<dbReference type="InterPro" id="IPR006764">
    <property type="entry name" value="SAM_dep_MeTrfase_SAV2177_type"/>
</dbReference>
<dbReference type="EMBL" id="FNOK01000018">
    <property type="protein sequence ID" value="SDX98686.1"/>
    <property type="molecule type" value="Genomic_DNA"/>
</dbReference>
<dbReference type="AlphaFoldDB" id="A0A1H3G5Y8"/>
<dbReference type="Gene3D" id="3.40.50.150">
    <property type="entry name" value="Vaccinia Virus protein VP39"/>
    <property type="match status" value="1"/>
</dbReference>
<protein>
    <submittedName>
        <fullName evidence="1">S-adenosyl methyltransferase</fullName>
    </submittedName>
</protein>
<dbReference type="RefSeq" id="WP_177226583.1">
    <property type="nucleotide sequence ID" value="NZ_FNOK01000018.1"/>
</dbReference>
<dbReference type="Pfam" id="PF04672">
    <property type="entry name" value="Methyltransf_19"/>
    <property type="match status" value="1"/>
</dbReference>
<evidence type="ECO:0000313" key="1">
    <source>
        <dbReference type="EMBL" id="SDX98686.1"/>
    </source>
</evidence>
<reference evidence="2" key="1">
    <citation type="submission" date="2016-10" db="EMBL/GenBank/DDBJ databases">
        <authorList>
            <person name="Varghese N."/>
            <person name="Submissions S."/>
        </authorList>
    </citation>
    <scope>NUCLEOTIDE SEQUENCE [LARGE SCALE GENOMIC DNA]</scope>
    <source>
        <strain evidence="2">CGMCC 4.3530</strain>
    </source>
</reference>
<name>A0A1H3G5Y8_9PSEU</name>
<accession>A0A1H3G5Y8</accession>
<dbReference type="SUPFAM" id="SSF53335">
    <property type="entry name" value="S-adenosyl-L-methionine-dependent methyltransferases"/>
    <property type="match status" value="1"/>
</dbReference>
<dbReference type="Proteomes" id="UP000199529">
    <property type="component" value="Unassembled WGS sequence"/>
</dbReference>
<evidence type="ECO:0000313" key="2">
    <source>
        <dbReference type="Proteomes" id="UP000199529"/>
    </source>
</evidence>
<proteinExistence type="predicted"/>
<keyword evidence="1" id="KW-0808">Transferase</keyword>
<dbReference type="GO" id="GO:0008168">
    <property type="term" value="F:methyltransferase activity"/>
    <property type="evidence" value="ECO:0007669"/>
    <property type="project" value="UniProtKB-KW"/>
</dbReference>
<dbReference type="InterPro" id="IPR029063">
    <property type="entry name" value="SAM-dependent_MTases_sf"/>
</dbReference>
<dbReference type="PIRSF" id="PIRSF017393">
    <property type="entry name" value="MTase_SAV2177"/>
    <property type="match status" value="1"/>
</dbReference>
<organism evidence="1 2">
    <name type="scientific">Saccharopolyspora shandongensis</name>
    <dbReference type="NCBI Taxonomy" id="418495"/>
    <lineage>
        <taxon>Bacteria</taxon>
        <taxon>Bacillati</taxon>
        <taxon>Actinomycetota</taxon>
        <taxon>Actinomycetes</taxon>
        <taxon>Pseudonocardiales</taxon>
        <taxon>Pseudonocardiaceae</taxon>
        <taxon>Saccharopolyspora</taxon>
    </lineage>
</organism>
<gene>
    <name evidence="1" type="ORF">SAMN05216215_101860</name>
</gene>
<sequence>MSAPQDGPESLGVDLSIASVARMYDYLLGGKDNYAVDREAVVKLRLATPDIDDVARRNRMWLQRVVYFAAAELGIRQFLDFGTGLPTQRTVHEVAQEIHPDVRVVYADNDPIVLAHGRALLEDNDRTIMLDADMAQPDTVLRAPEVLDLIDFGEPVAAIYASVLHCLPDEAHPYEVVKRVRDALPSGSCLGLSHLESEDQAAAEALTESMRKSTPYWGRVRDRSEIRRFFDGFDVVEPGLGDIAEWWLDIPAVELPLASDYVRPSTASPVIEFGGAGIKR</sequence>
<keyword evidence="1" id="KW-0489">Methyltransferase</keyword>
<keyword evidence="2" id="KW-1185">Reference proteome</keyword>